<sequence length="321" mass="35196">MYDRLSDRDATTRRLSTTSGPRRESLIAEYARRSEAAYAPDTLRNYRMIIRLFSAWCAEHGHDPRPPIAPAVVAEWVDGMGGRLAATTIETRLWGLAELHRSHFLPSPCRHQLVELALKSVKRKFGAASRQAHPLGKVEVLDAIGQLGSSRRDARDRALLWMATDTWCRSSELTGFRVRDIHRQAGGTALLYVARSKTDQFGVGAYAFLSARGTEAVLAWIQLAKLKDGDPILTKSQRGGARTPLNGATVSRIIKRCTGRADVSAHSTRIGGVQDAFRIGCDLSSIMVAGRWTSPEMPAHYGRMILASQSAAARVSAAFAD</sequence>
<dbReference type="EMBL" id="AONG01000006">
    <property type="protein sequence ID" value="KIQ70198.1"/>
    <property type="molecule type" value="Genomic_DNA"/>
</dbReference>
<dbReference type="InterPro" id="IPR013762">
    <property type="entry name" value="Integrase-like_cat_sf"/>
</dbReference>
<keyword evidence="1" id="KW-0238">DNA-binding</keyword>
<feature type="region of interest" description="Disordered" evidence="3">
    <location>
        <begin position="1"/>
        <end position="21"/>
    </location>
</feature>
<dbReference type="SUPFAM" id="SSF47823">
    <property type="entry name" value="lambda integrase-like, N-terminal domain"/>
    <property type="match status" value="1"/>
</dbReference>
<dbReference type="GO" id="GO:0006310">
    <property type="term" value="P:DNA recombination"/>
    <property type="evidence" value="ECO:0007669"/>
    <property type="project" value="UniProtKB-KW"/>
</dbReference>
<keyword evidence="6" id="KW-1185">Reference proteome</keyword>
<evidence type="ECO:0000313" key="6">
    <source>
        <dbReference type="Proteomes" id="UP000035100"/>
    </source>
</evidence>
<dbReference type="Proteomes" id="UP000035100">
    <property type="component" value="Unassembled WGS sequence"/>
</dbReference>
<dbReference type="AlphaFoldDB" id="A0A0D0QGU6"/>
<dbReference type="InterPro" id="IPR002104">
    <property type="entry name" value="Integrase_catalytic"/>
</dbReference>
<gene>
    <name evidence="5" type="ORF">Wenmar_01157</name>
</gene>
<dbReference type="eggNOG" id="COG0582">
    <property type="taxonomic scope" value="Bacteria"/>
</dbReference>
<feature type="domain" description="Tyr recombinase" evidence="4">
    <location>
        <begin position="150"/>
        <end position="301"/>
    </location>
</feature>
<evidence type="ECO:0000256" key="1">
    <source>
        <dbReference type="ARBA" id="ARBA00023125"/>
    </source>
</evidence>
<dbReference type="SUPFAM" id="SSF56349">
    <property type="entry name" value="DNA breaking-rejoining enzymes"/>
    <property type="match status" value="1"/>
</dbReference>
<organism evidence="5 6">
    <name type="scientific">Wenxinia marina DSM 24838</name>
    <dbReference type="NCBI Taxonomy" id="1123501"/>
    <lineage>
        <taxon>Bacteria</taxon>
        <taxon>Pseudomonadati</taxon>
        <taxon>Pseudomonadota</taxon>
        <taxon>Alphaproteobacteria</taxon>
        <taxon>Rhodobacterales</taxon>
        <taxon>Roseobacteraceae</taxon>
        <taxon>Wenxinia</taxon>
    </lineage>
</organism>
<evidence type="ECO:0000256" key="3">
    <source>
        <dbReference type="SAM" id="MobiDB-lite"/>
    </source>
</evidence>
<dbReference type="PANTHER" id="PTHR34605">
    <property type="entry name" value="PHAGE_INTEGRASE DOMAIN-CONTAINING PROTEIN"/>
    <property type="match status" value="1"/>
</dbReference>
<dbReference type="InterPro" id="IPR011010">
    <property type="entry name" value="DNA_brk_join_enz"/>
</dbReference>
<dbReference type="Gene3D" id="1.10.443.10">
    <property type="entry name" value="Intergrase catalytic core"/>
    <property type="match status" value="1"/>
</dbReference>
<dbReference type="GO" id="GO:0015074">
    <property type="term" value="P:DNA integration"/>
    <property type="evidence" value="ECO:0007669"/>
    <property type="project" value="InterPro"/>
</dbReference>
<name>A0A0D0QGU6_9RHOB</name>
<dbReference type="InterPro" id="IPR052925">
    <property type="entry name" value="Phage_Integrase-like_Recomb"/>
</dbReference>
<proteinExistence type="predicted"/>
<reference evidence="5 6" key="1">
    <citation type="submission" date="2013-01" db="EMBL/GenBank/DDBJ databases">
        <authorList>
            <person name="Fiebig A."/>
            <person name="Goeker M."/>
            <person name="Klenk H.-P.P."/>
        </authorList>
    </citation>
    <scope>NUCLEOTIDE SEQUENCE [LARGE SCALE GENOMIC DNA]</scope>
    <source>
        <strain evidence="5 6">DSM 24838</strain>
    </source>
</reference>
<accession>A0A0D0QGU6</accession>
<dbReference type="PANTHER" id="PTHR34605:SF4">
    <property type="entry name" value="DNA ADENINE METHYLTRANSFERASE"/>
    <property type="match status" value="1"/>
</dbReference>
<evidence type="ECO:0000259" key="4">
    <source>
        <dbReference type="Pfam" id="PF00589"/>
    </source>
</evidence>
<dbReference type="OrthoDB" id="7718754at2"/>
<feature type="compositionally biased region" description="Basic and acidic residues" evidence="3">
    <location>
        <begin position="1"/>
        <end position="12"/>
    </location>
</feature>
<dbReference type="RefSeq" id="WP_018302935.1">
    <property type="nucleotide sequence ID" value="NZ_KB902288.1"/>
</dbReference>
<dbReference type="Pfam" id="PF00589">
    <property type="entry name" value="Phage_integrase"/>
    <property type="match status" value="1"/>
</dbReference>
<dbReference type="InterPro" id="IPR010998">
    <property type="entry name" value="Integrase_recombinase_N"/>
</dbReference>
<comment type="caution">
    <text evidence="5">The sequence shown here is derived from an EMBL/GenBank/DDBJ whole genome shotgun (WGS) entry which is preliminary data.</text>
</comment>
<protein>
    <submittedName>
        <fullName evidence="5">Site-specific recombinase XerD</fullName>
    </submittedName>
</protein>
<dbReference type="GO" id="GO:0003677">
    <property type="term" value="F:DNA binding"/>
    <property type="evidence" value="ECO:0007669"/>
    <property type="project" value="UniProtKB-KW"/>
</dbReference>
<keyword evidence="2" id="KW-0233">DNA recombination</keyword>
<dbReference type="Gene3D" id="1.10.150.130">
    <property type="match status" value="1"/>
</dbReference>
<evidence type="ECO:0000313" key="5">
    <source>
        <dbReference type="EMBL" id="KIQ70198.1"/>
    </source>
</evidence>
<dbReference type="STRING" id="1123501.Wenmar_01157"/>
<evidence type="ECO:0000256" key="2">
    <source>
        <dbReference type="ARBA" id="ARBA00023172"/>
    </source>
</evidence>